<dbReference type="InterPro" id="IPR000515">
    <property type="entry name" value="MetI-like"/>
</dbReference>
<evidence type="ECO:0000256" key="3">
    <source>
        <dbReference type="ARBA" id="ARBA00022475"/>
    </source>
</evidence>
<dbReference type="SUPFAM" id="SSF161098">
    <property type="entry name" value="MetI-like"/>
    <property type="match status" value="2"/>
</dbReference>
<dbReference type="PANTHER" id="PTHR43357">
    <property type="entry name" value="INNER MEMBRANE ABC TRANSPORTER PERMEASE PROTEIN YDCV"/>
    <property type="match status" value="1"/>
</dbReference>
<feature type="transmembrane region" description="Helical" evidence="8">
    <location>
        <begin position="379"/>
        <end position="402"/>
    </location>
</feature>
<comment type="similarity">
    <text evidence="8">Belongs to the binding-protein-dependent transport system permease family.</text>
</comment>
<comment type="caution">
    <text evidence="10">The sequence shown here is derived from an EMBL/GenBank/DDBJ whole genome shotgun (WGS) entry which is preliminary data.</text>
</comment>
<feature type="transmembrane region" description="Helical" evidence="8">
    <location>
        <begin position="73"/>
        <end position="94"/>
    </location>
</feature>
<reference evidence="11" key="1">
    <citation type="journal article" date="2019" name="Int. J. Syst. Evol. Microbiol.">
        <title>The Global Catalogue of Microorganisms (GCM) 10K type strain sequencing project: providing services to taxonomists for standard genome sequencing and annotation.</title>
        <authorList>
            <consortium name="The Broad Institute Genomics Platform"/>
            <consortium name="The Broad Institute Genome Sequencing Center for Infectious Disease"/>
            <person name="Wu L."/>
            <person name="Ma J."/>
        </authorList>
    </citation>
    <scope>NUCLEOTIDE SEQUENCE [LARGE SCALE GENOMIC DNA]</scope>
    <source>
        <strain evidence="11">CGMCC 1.12922</strain>
    </source>
</reference>
<protein>
    <recommendedName>
        <fullName evidence="9">ABC transmembrane type-1 domain-containing protein</fullName>
    </recommendedName>
</protein>
<keyword evidence="11" id="KW-1185">Reference proteome</keyword>
<dbReference type="Pfam" id="PF00528">
    <property type="entry name" value="BPD_transp_1"/>
    <property type="match status" value="1"/>
</dbReference>
<dbReference type="PROSITE" id="PS50928">
    <property type="entry name" value="ABC_TM1"/>
    <property type="match status" value="2"/>
</dbReference>
<keyword evidence="6 8" id="KW-1133">Transmembrane helix</keyword>
<keyword evidence="3" id="KW-1003">Cell membrane</keyword>
<feature type="transmembrane region" description="Helical" evidence="8">
    <location>
        <begin position="515"/>
        <end position="537"/>
    </location>
</feature>
<feature type="transmembrane region" description="Helical" evidence="8">
    <location>
        <begin position="251"/>
        <end position="274"/>
    </location>
</feature>
<evidence type="ECO:0000256" key="8">
    <source>
        <dbReference type="RuleBase" id="RU363032"/>
    </source>
</evidence>
<keyword evidence="7 8" id="KW-0472">Membrane</keyword>
<gene>
    <name evidence="10" type="ORF">GCM10011358_06640</name>
</gene>
<feature type="transmembrane region" description="Helical" evidence="8">
    <location>
        <begin position="303"/>
        <end position="326"/>
    </location>
</feature>
<keyword evidence="5 8" id="KW-0812">Transmembrane</keyword>
<dbReference type="EMBL" id="BMGI01000001">
    <property type="protein sequence ID" value="GGD24846.1"/>
    <property type="molecule type" value="Genomic_DNA"/>
</dbReference>
<dbReference type="CDD" id="cd06261">
    <property type="entry name" value="TM_PBP2"/>
    <property type="match status" value="2"/>
</dbReference>
<dbReference type="InterPro" id="IPR035906">
    <property type="entry name" value="MetI-like_sf"/>
</dbReference>
<evidence type="ECO:0000256" key="1">
    <source>
        <dbReference type="ARBA" id="ARBA00004429"/>
    </source>
</evidence>
<feature type="transmembrane region" description="Helical" evidence="8">
    <location>
        <begin position="106"/>
        <end position="124"/>
    </location>
</feature>
<feature type="transmembrane region" description="Helical" evidence="8">
    <location>
        <begin position="199"/>
        <end position="221"/>
    </location>
</feature>
<evidence type="ECO:0000256" key="2">
    <source>
        <dbReference type="ARBA" id="ARBA00022448"/>
    </source>
</evidence>
<evidence type="ECO:0000313" key="10">
    <source>
        <dbReference type="EMBL" id="GGD24846.1"/>
    </source>
</evidence>
<evidence type="ECO:0000313" key="11">
    <source>
        <dbReference type="Proteomes" id="UP000617355"/>
    </source>
</evidence>
<name>A0ABQ1QGA7_9RHOB</name>
<dbReference type="PANTHER" id="PTHR43357:SF3">
    <property type="entry name" value="FE(3+)-TRANSPORT SYSTEM PERMEASE PROTEIN FBPB 2"/>
    <property type="match status" value="1"/>
</dbReference>
<evidence type="ECO:0000256" key="7">
    <source>
        <dbReference type="ARBA" id="ARBA00023136"/>
    </source>
</evidence>
<accession>A0ABQ1QGA7</accession>
<keyword evidence="2 8" id="KW-0813">Transport</keyword>
<feature type="domain" description="ABC transmembrane type-1" evidence="9">
    <location>
        <begin position="340"/>
        <end position="533"/>
    </location>
</feature>
<feature type="transmembrane region" description="Helical" evidence="8">
    <location>
        <begin position="346"/>
        <end position="367"/>
    </location>
</feature>
<comment type="subcellular location">
    <subcellularLocation>
        <location evidence="1">Cell inner membrane</location>
        <topology evidence="1">Multi-pass membrane protein</topology>
    </subcellularLocation>
    <subcellularLocation>
        <location evidence="8">Cell membrane</location>
        <topology evidence="8">Multi-pass membrane protein</topology>
    </subcellularLocation>
</comment>
<feature type="transmembrane region" description="Helical" evidence="8">
    <location>
        <begin position="465"/>
        <end position="483"/>
    </location>
</feature>
<feature type="transmembrane region" description="Helical" evidence="8">
    <location>
        <begin position="152"/>
        <end position="178"/>
    </location>
</feature>
<sequence>MWTMGGPRLLSMRPGLRPALILLAWGLFLALTLGPAVGLFAEAAGRLLAGAPEAWTALVPSARRAALLGRSLALSAGVALFAGLVGGLAALALLRRAARGRLSGAMRSVILAVLVLWVITPPYLHALAGMEAGNWLRGLGSAASPMPDLPGWLAALFAQGFALMPIAMIAAAIGFISVERDLVDSATLLRPGRGVFFRVVLPLAAPAILAGTGAVFVFSLLDYSTPSLFGVSSYAMEIVAEYSSSRAPWRAALIALPLIAIAALVIGAGLAALANGTPAHARALGRAFRFYRPLDTLRPPAMAALWLAAAYAGMILALLLASALLWRILPQLVWEVRQDLARTLLTAGLAGALALAPAALVAGSLAAPPRKPILRAAMWLGVLIPLAIPPSLTGVGYATFLACCAPDGVRTAGWVPALAQAARFLPLAVLLIYVQMRRVDPLLIDAARVLRPPGPARWWRIDLPLSAPGLIAAFGLVFCASIGELEVTMMTAAPGQGLLSMRVFNYLHYGVSETVAALGLVLAVIVWSVAAFGLWFARQRG</sequence>
<dbReference type="Gene3D" id="1.10.3720.10">
    <property type="entry name" value="MetI-like"/>
    <property type="match status" value="2"/>
</dbReference>
<proteinExistence type="inferred from homology"/>
<organism evidence="10 11">
    <name type="scientific">Sinisalibacter lacisalsi</name>
    <dbReference type="NCBI Taxonomy" id="1526570"/>
    <lineage>
        <taxon>Bacteria</taxon>
        <taxon>Pseudomonadati</taxon>
        <taxon>Pseudomonadota</taxon>
        <taxon>Alphaproteobacteria</taxon>
        <taxon>Rhodobacterales</taxon>
        <taxon>Roseobacteraceae</taxon>
        <taxon>Sinisalibacter</taxon>
    </lineage>
</organism>
<evidence type="ECO:0000256" key="5">
    <source>
        <dbReference type="ARBA" id="ARBA00022692"/>
    </source>
</evidence>
<evidence type="ECO:0000259" key="9">
    <source>
        <dbReference type="PROSITE" id="PS50928"/>
    </source>
</evidence>
<dbReference type="Proteomes" id="UP000617355">
    <property type="component" value="Unassembled WGS sequence"/>
</dbReference>
<feature type="domain" description="ABC transmembrane type-1" evidence="9">
    <location>
        <begin position="68"/>
        <end position="270"/>
    </location>
</feature>
<evidence type="ECO:0000256" key="6">
    <source>
        <dbReference type="ARBA" id="ARBA00022989"/>
    </source>
</evidence>
<feature type="transmembrane region" description="Helical" evidence="8">
    <location>
        <begin position="414"/>
        <end position="434"/>
    </location>
</feature>
<keyword evidence="4" id="KW-0997">Cell inner membrane</keyword>
<evidence type="ECO:0000256" key="4">
    <source>
        <dbReference type="ARBA" id="ARBA00022519"/>
    </source>
</evidence>